<feature type="transmembrane region" description="Helical" evidence="6">
    <location>
        <begin position="206"/>
        <end position="225"/>
    </location>
</feature>
<keyword evidence="2" id="KW-0813">Transport</keyword>
<gene>
    <name evidence="7" type="ORF">LMG7974_01117</name>
</gene>
<evidence type="ECO:0000256" key="1">
    <source>
        <dbReference type="ARBA" id="ARBA00004141"/>
    </source>
</evidence>
<dbReference type="SUPFAM" id="SSF103473">
    <property type="entry name" value="MFS general substrate transporter"/>
    <property type="match status" value="1"/>
</dbReference>
<dbReference type="RefSeq" id="WP_229932919.1">
    <property type="nucleotide sequence ID" value="NZ_CAJHOF010000009.1"/>
</dbReference>
<feature type="transmembrane region" description="Helical" evidence="6">
    <location>
        <begin position="7"/>
        <end position="29"/>
    </location>
</feature>
<feature type="transmembrane region" description="Helical" evidence="6">
    <location>
        <begin position="94"/>
        <end position="115"/>
    </location>
</feature>
<comment type="subcellular location">
    <subcellularLocation>
        <location evidence="1">Membrane</location>
        <topology evidence="1">Multi-pass membrane protein</topology>
    </subcellularLocation>
</comment>
<dbReference type="Pfam" id="PF07690">
    <property type="entry name" value="MFS_1"/>
    <property type="match status" value="1"/>
</dbReference>
<feature type="transmembrane region" description="Helical" evidence="6">
    <location>
        <begin position="41"/>
        <end position="58"/>
    </location>
</feature>
<dbReference type="PANTHER" id="PTHR12778:SF10">
    <property type="entry name" value="MAJOR FACILITATOR SUPERFAMILY DOMAIN-CONTAINING PROTEIN 3"/>
    <property type="match status" value="1"/>
</dbReference>
<evidence type="ECO:0000256" key="4">
    <source>
        <dbReference type="ARBA" id="ARBA00022989"/>
    </source>
</evidence>
<name>A0ABM8Q757_9BACT</name>
<evidence type="ECO:0000256" key="2">
    <source>
        <dbReference type="ARBA" id="ARBA00022448"/>
    </source>
</evidence>
<dbReference type="InterPro" id="IPR004752">
    <property type="entry name" value="AmpG_permease/AT-1"/>
</dbReference>
<feature type="transmembrane region" description="Helical" evidence="6">
    <location>
        <begin position="70"/>
        <end position="88"/>
    </location>
</feature>
<evidence type="ECO:0008006" key="9">
    <source>
        <dbReference type="Google" id="ProtNLM"/>
    </source>
</evidence>
<dbReference type="InterPro" id="IPR011701">
    <property type="entry name" value="MFS"/>
</dbReference>
<dbReference type="Proteomes" id="UP000789803">
    <property type="component" value="Unassembled WGS sequence"/>
</dbReference>
<reference evidence="7 8" key="1">
    <citation type="submission" date="2020-11" db="EMBL/GenBank/DDBJ databases">
        <authorList>
            <person name="Peeters C."/>
        </authorList>
    </citation>
    <scope>NUCLEOTIDE SEQUENCE [LARGE SCALE GENOMIC DNA]</scope>
    <source>
        <strain evidence="7 8">LMG 7974</strain>
    </source>
</reference>
<evidence type="ECO:0000256" key="6">
    <source>
        <dbReference type="SAM" id="Phobius"/>
    </source>
</evidence>
<protein>
    <recommendedName>
        <fullName evidence="9">MFS transporter</fullName>
    </recommendedName>
</protein>
<feature type="transmembrane region" description="Helical" evidence="6">
    <location>
        <begin position="356"/>
        <end position="378"/>
    </location>
</feature>
<feature type="transmembrane region" description="Helical" evidence="6">
    <location>
        <begin position="332"/>
        <end position="350"/>
    </location>
</feature>
<organism evidence="7 8">
    <name type="scientific">Campylobacter majalis</name>
    <dbReference type="NCBI Taxonomy" id="2790656"/>
    <lineage>
        <taxon>Bacteria</taxon>
        <taxon>Pseudomonadati</taxon>
        <taxon>Campylobacterota</taxon>
        <taxon>Epsilonproteobacteria</taxon>
        <taxon>Campylobacterales</taxon>
        <taxon>Campylobacteraceae</taxon>
        <taxon>Campylobacter</taxon>
    </lineage>
</organism>
<dbReference type="EMBL" id="CAJHOF010000009">
    <property type="protein sequence ID" value="CAD7288718.1"/>
    <property type="molecule type" value="Genomic_DNA"/>
</dbReference>
<feature type="transmembrane region" description="Helical" evidence="6">
    <location>
        <begin position="270"/>
        <end position="289"/>
    </location>
</feature>
<keyword evidence="4 6" id="KW-1133">Transmembrane helix</keyword>
<dbReference type="InterPro" id="IPR036259">
    <property type="entry name" value="MFS_trans_sf"/>
</dbReference>
<evidence type="ECO:0000313" key="7">
    <source>
        <dbReference type="EMBL" id="CAD7288718.1"/>
    </source>
</evidence>
<feature type="transmembrane region" description="Helical" evidence="6">
    <location>
        <begin position="136"/>
        <end position="154"/>
    </location>
</feature>
<keyword evidence="5 6" id="KW-0472">Membrane</keyword>
<accession>A0ABM8Q757</accession>
<evidence type="ECO:0000256" key="5">
    <source>
        <dbReference type="ARBA" id="ARBA00023136"/>
    </source>
</evidence>
<evidence type="ECO:0000256" key="3">
    <source>
        <dbReference type="ARBA" id="ARBA00022692"/>
    </source>
</evidence>
<dbReference type="PANTHER" id="PTHR12778">
    <property type="entry name" value="SOLUTE CARRIER FAMILY 33 ACETYL-COA TRANSPORTER -RELATED"/>
    <property type="match status" value="1"/>
</dbReference>
<feature type="transmembrane region" description="Helical" evidence="6">
    <location>
        <begin position="295"/>
        <end position="320"/>
    </location>
</feature>
<keyword evidence="3 6" id="KW-0812">Transmembrane</keyword>
<keyword evidence="8" id="KW-1185">Reference proteome</keyword>
<dbReference type="Gene3D" id="1.20.1250.20">
    <property type="entry name" value="MFS general substrate transporter like domains"/>
    <property type="match status" value="2"/>
</dbReference>
<evidence type="ECO:0000313" key="8">
    <source>
        <dbReference type="Proteomes" id="UP000789803"/>
    </source>
</evidence>
<comment type="caution">
    <text evidence="7">The sequence shown here is derived from an EMBL/GenBank/DDBJ whole genome shotgun (WGS) entry which is preliminary data.</text>
</comment>
<feature type="transmembrane region" description="Helical" evidence="6">
    <location>
        <begin position="160"/>
        <end position="180"/>
    </location>
</feature>
<feature type="transmembrane region" description="Helical" evidence="6">
    <location>
        <begin position="245"/>
        <end position="263"/>
    </location>
</feature>
<sequence>MYKASLICTLCIAQYISIGFFSEGLIAILRQDGMSLEQVGLLRFMGFSLVFGFLFAPLIDKIANGRYKKIIIAAQCLVVAILAVISFLDIGQNLASIILLALMISFISMGSTVASNAFFMKISDSFGLEKINASKFAGTMLGHIVGNGLTLIIYAKFGWNATVCFLAVITAISAINVLFYKENTQILTNESLKFKEMILFFKGKKAWLSVLFLQSIGICSAFGLLNPMLVDIGWELELIGQVLHIYGMAFGFFGSVLAGFLIGKFGAKNSLIILVFFQSFSILSILFMLNGYTKYYQVLLVCALMYSVYVAGMTMLSTIMMQKSPNALASEYSIQSSANLFFQFIAFYLGMVLASLFGYATVVVGSCVFSLITLFYFVKIYRYF</sequence>
<proteinExistence type="predicted"/>